<gene>
    <name evidence="1" type="ORF">SAMN05444273_101438</name>
</gene>
<accession>A0A1M4TJH7</accession>
<reference evidence="2" key="1">
    <citation type="submission" date="2016-11" db="EMBL/GenBank/DDBJ databases">
        <authorList>
            <person name="Varghese N."/>
            <person name="Submissions S."/>
        </authorList>
    </citation>
    <scope>NUCLEOTIDE SEQUENCE [LARGE SCALE GENOMIC DNA]</scope>
    <source>
        <strain evidence="2">DSM 100566</strain>
    </source>
</reference>
<dbReference type="AlphaFoldDB" id="A0A1M4TJH7"/>
<dbReference type="Proteomes" id="UP000184144">
    <property type="component" value="Unassembled WGS sequence"/>
</dbReference>
<sequence>MDIIHKMENSDFIIPIWYIITWILKASDYLCSVLKN</sequence>
<dbReference type="EMBL" id="FQUV01000001">
    <property type="protein sequence ID" value="SHE44649.1"/>
    <property type="molecule type" value="Genomic_DNA"/>
</dbReference>
<evidence type="ECO:0000313" key="1">
    <source>
        <dbReference type="EMBL" id="SHE44649.1"/>
    </source>
</evidence>
<organism evidence="1 2">
    <name type="scientific">Litoreibacter ascidiaceicola</name>
    <dbReference type="NCBI Taxonomy" id="1486859"/>
    <lineage>
        <taxon>Bacteria</taxon>
        <taxon>Pseudomonadati</taxon>
        <taxon>Pseudomonadota</taxon>
        <taxon>Alphaproteobacteria</taxon>
        <taxon>Rhodobacterales</taxon>
        <taxon>Roseobacteraceae</taxon>
        <taxon>Litoreibacter</taxon>
    </lineage>
</organism>
<protein>
    <submittedName>
        <fullName evidence="1">Uncharacterized protein</fullName>
    </submittedName>
</protein>
<evidence type="ECO:0000313" key="2">
    <source>
        <dbReference type="Proteomes" id="UP000184144"/>
    </source>
</evidence>
<proteinExistence type="predicted"/>
<keyword evidence="2" id="KW-1185">Reference proteome</keyword>
<name>A0A1M4TJH7_9RHOB</name>